<name>A0A9N9F831_9GLOM</name>
<comment type="caution">
    <text evidence="1">The sequence shown here is derived from an EMBL/GenBank/DDBJ whole genome shotgun (WGS) entry which is preliminary data.</text>
</comment>
<dbReference type="AlphaFoldDB" id="A0A9N9F831"/>
<sequence>MEIDNLSDIFGDFEFNEDNEFFMDDQGDIEENIEMLYDEQETVDYKDETTDSLDELTSRYFPSDENLTLESYVIEHHKSLNSLRDGNGLYNENEIFHRRPRKSHRKFTSEKNQDKNEMLSILSSNKSFKSFDKLTHAPRKFKPIIFDLTPENVHNVKTKRDMSRIGKDHVLPKFKPIVFDLPQETFQNGETTENNDSLMSCASFESQSTKRRKNNNSVMSRLTFLNGCDVMSRVSFIGTGDVMSRISYAGKDTELSNSNVMARISFVNNDSESLSDINRVTSHLNFLNLGKEKCPTKISTKASHFKVAKNDSILWATQDDSYIDDLYNEDETSDGEVDRLSTTLLLQTLTIGNFINHYPCAISLNPTTQSICFTNLTANTSTSGDTSRLEIHIKGFEHYSRNDKLIELLLASKVSKWLIPVRTILNDNEIHLSIDPSEGEIAKAGKISMIVSDQENSDKLKAMDNAFRKLQIEATDPLDITMVSYDKMLIPTLINYEKFRFHYDLPYVTTLNNLLEILRKRLNSKIISPPLYYTSDSKRTFVIENEENWEECKKMVAKERHECENIMGNETILDLYVTNNNMENSIEM</sequence>
<dbReference type="EMBL" id="CAJVPY010001331">
    <property type="protein sequence ID" value="CAG8517186.1"/>
    <property type="molecule type" value="Genomic_DNA"/>
</dbReference>
<evidence type="ECO:0000313" key="1">
    <source>
        <dbReference type="EMBL" id="CAG8517186.1"/>
    </source>
</evidence>
<dbReference type="OrthoDB" id="2373731at2759"/>
<evidence type="ECO:0000313" key="2">
    <source>
        <dbReference type="Proteomes" id="UP000789405"/>
    </source>
</evidence>
<accession>A0A9N9F831</accession>
<protein>
    <submittedName>
        <fullName evidence="1">12406_t:CDS:1</fullName>
    </submittedName>
</protein>
<proteinExistence type="predicted"/>
<gene>
    <name evidence="1" type="ORF">DERYTH_LOCUS3685</name>
</gene>
<organism evidence="1 2">
    <name type="scientific">Dentiscutata erythropus</name>
    <dbReference type="NCBI Taxonomy" id="1348616"/>
    <lineage>
        <taxon>Eukaryota</taxon>
        <taxon>Fungi</taxon>
        <taxon>Fungi incertae sedis</taxon>
        <taxon>Mucoromycota</taxon>
        <taxon>Glomeromycotina</taxon>
        <taxon>Glomeromycetes</taxon>
        <taxon>Diversisporales</taxon>
        <taxon>Gigasporaceae</taxon>
        <taxon>Dentiscutata</taxon>
    </lineage>
</organism>
<keyword evidence="2" id="KW-1185">Reference proteome</keyword>
<dbReference type="Proteomes" id="UP000789405">
    <property type="component" value="Unassembled WGS sequence"/>
</dbReference>
<reference evidence="1" key="1">
    <citation type="submission" date="2021-06" db="EMBL/GenBank/DDBJ databases">
        <authorList>
            <person name="Kallberg Y."/>
            <person name="Tangrot J."/>
            <person name="Rosling A."/>
        </authorList>
    </citation>
    <scope>NUCLEOTIDE SEQUENCE</scope>
    <source>
        <strain evidence="1">MA453B</strain>
    </source>
</reference>